<keyword evidence="3" id="KW-1003">Cell membrane</keyword>
<evidence type="ECO:0000256" key="1">
    <source>
        <dbReference type="ARBA" id="ARBA00004651"/>
    </source>
</evidence>
<dbReference type="EMBL" id="JAJEPV010000004">
    <property type="protein sequence ID" value="MCC2118491.1"/>
    <property type="molecule type" value="Genomic_DNA"/>
</dbReference>
<name>A0AAE3A141_9FIRM</name>
<dbReference type="GO" id="GO:0005886">
    <property type="term" value="C:plasma membrane"/>
    <property type="evidence" value="ECO:0007669"/>
    <property type="project" value="UniProtKB-SubCell"/>
</dbReference>
<gene>
    <name evidence="9" type="ORF">LKD75_02605</name>
</gene>
<dbReference type="Proteomes" id="UP001197795">
    <property type="component" value="Unassembled WGS sequence"/>
</dbReference>
<proteinExistence type="inferred from homology"/>
<feature type="transmembrane region" description="Helical" evidence="7">
    <location>
        <begin position="246"/>
        <end position="265"/>
    </location>
</feature>
<evidence type="ECO:0000256" key="7">
    <source>
        <dbReference type="SAM" id="Phobius"/>
    </source>
</evidence>
<keyword evidence="4 7" id="KW-0812">Transmembrane</keyword>
<feature type="transmembrane region" description="Helical" evidence="7">
    <location>
        <begin position="137"/>
        <end position="159"/>
    </location>
</feature>
<feature type="transmembrane region" description="Helical" evidence="7">
    <location>
        <begin position="194"/>
        <end position="215"/>
    </location>
</feature>
<dbReference type="AlphaFoldDB" id="A0AAE3A141"/>
<dbReference type="PANTHER" id="PTHR40074">
    <property type="entry name" value="O-ACETYLTRANSFERASE WECH"/>
    <property type="match status" value="1"/>
</dbReference>
<keyword evidence="10" id="KW-1185">Reference proteome</keyword>
<feature type="transmembrane region" description="Helical" evidence="7">
    <location>
        <begin position="82"/>
        <end position="103"/>
    </location>
</feature>
<protein>
    <submittedName>
        <fullName evidence="9">Acyltransferase</fullName>
    </submittedName>
</protein>
<dbReference type="GO" id="GO:0009246">
    <property type="term" value="P:enterobacterial common antigen biosynthetic process"/>
    <property type="evidence" value="ECO:0007669"/>
    <property type="project" value="TreeGrafter"/>
</dbReference>
<organism evidence="9 10">
    <name type="scientific">Waltera acetigignens</name>
    <dbReference type="NCBI Taxonomy" id="2981769"/>
    <lineage>
        <taxon>Bacteria</taxon>
        <taxon>Bacillati</taxon>
        <taxon>Bacillota</taxon>
        <taxon>Clostridia</taxon>
        <taxon>Lachnospirales</taxon>
        <taxon>Lachnospiraceae</taxon>
        <taxon>Waltera</taxon>
    </lineage>
</organism>
<keyword evidence="5 7" id="KW-1133">Transmembrane helix</keyword>
<comment type="similarity">
    <text evidence="2">Belongs to the acyltransferase 3 family.</text>
</comment>
<comment type="subcellular location">
    <subcellularLocation>
        <location evidence="1">Cell membrane</location>
        <topology evidence="1">Multi-pass membrane protein</topology>
    </subcellularLocation>
</comment>
<feature type="transmembrane region" description="Helical" evidence="7">
    <location>
        <begin position="277"/>
        <end position="296"/>
    </location>
</feature>
<evidence type="ECO:0000256" key="4">
    <source>
        <dbReference type="ARBA" id="ARBA00022692"/>
    </source>
</evidence>
<keyword evidence="9" id="KW-0012">Acyltransferase</keyword>
<dbReference type="PANTHER" id="PTHR40074:SF2">
    <property type="entry name" value="O-ACETYLTRANSFERASE WECH"/>
    <property type="match status" value="1"/>
</dbReference>
<evidence type="ECO:0000259" key="8">
    <source>
        <dbReference type="Pfam" id="PF01757"/>
    </source>
</evidence>
<keyword evidence="9" id="KW-0808">Transferase</keyword>
<comment type="caution">
    <text evidence="9">The sequence shown here is derived from an EMBL/GenBank/DDBJ whole genome shotgun (WGS) entry which is preliminary data.</text>
</comment>
<dbReference type="RefSeq" id="WP_227732277.1">
    <property type="nucleotide sequence ID" value="NZ_JAJEPV010000004.1"/>
</dbReference>
<evidence type="ECO:0000256" key="3">
    <source>
        <dbReference type="ARBA" id="ARBA00022475"/>
    </source>
</evidence>
<reference evidence="9 10" key="1">
    <citation type="submission" date="2021-10" db="EMBL/GenBank/DDBJ databases">
        <title>Anaerobic single-cell dispensing facilitates the cultivation of human gut bacteria.</title>
        <authorList>
            <person name="Afrizal A."/>
        </authorList>
    </citation>
    <scope>NUCLEOTIDE SEQUENCE [LARGE SCALE GENOMIC DNA]</scope>
    <source>
        <strain evidence="9 10">CLA-AA-H273</strain>
    </source>
</reference>
<dbReference type="InterPro" id="IPR002656">
    <property type="entry name" value="Acyl_transf_3_dom"/>
</dbReference>
<dbReference type="GO" id="GO:0016413">
    <property type="term" value="F:O-acetyltransferase activity"/>
    <property type="evidence" value="ECO:0007669"/>
    <property type="project" value="TreeGrafter"/>
</dbReference>
<feature type="transmembrane region" description="Helical" evidence="7">
    <location>
        <begin position="302"/>
        <end position="327"/>
    </location>
</feature>
<evidence type="ECO:0000256" key="6">
    <source>
        <dbReference type="ARBA" id="ARBA00023136"/>
    </source>
</evidence>
<keyword evidence="6 7" id="KW-0472">Membrane</keyword>
<feature type="transmembrane region" description="Helical" evidence="7">
    <location>
        <begin position="9"/>
        <end position="29"/>
    </location>
</feature>
<evidence type="ECO:0000256" key="2">
    <source>
        <dbReference type="ARBA" id="ARBA00007400"/>
    </source>
</evidence>
<evidence type="ECO:0000313" key="9">
    <source>
        <dbReference type="EMBL" id="MCC2118491.1"/>
    </source>
</evidence>
<feature type="transmembrane region" description="Helical" evidence="7">
    <location>
        <begin position="222"/>
        <end position="240"/>
    </location>
</feature>
<evidence type="ECO:0000256" key="5">
    <source>
        <dbReference type="ARBA" id="ARBA00022989"/>
    </source>
</evidence>
<feature type="transmembrane region" description="Helical" evidence="7">
    <location>
        <begin position="171"/>
        <end position="188"/>
    </location>
</feature>
<accession>A0AAE3A141</accession>
<evidence type="ECO:0000313" key="10">
    <source>
        <dbReference type="Proteomes" id="UP001197795"/>
    </source>
</evidence>
<feature type="domain" description="Acyltransferase 3" evidence="8">
    <location>
        <begin position="4"/>
        <end position="325"/>
    </location>
</feature>
<sequence length="348" mass="40490">MKRIHYFDLLRCTCFCFIIFYHLLFQLYLSGICPVERLNPLFSNSNMHLATLGVAVFFMLSGASLSYTAKENFSLAKYYKKRFLRILIPFYILYIVYFLFLLFQSHSVHNIFPEGIPAWRIVFTFLGMDSWVSMHGISTFSLTIGEWFLGCLILLYLIFPLLRFFMIKSEKFFFIIATGIYLIVLFHYDFSVPIHMNFFLKGYEFVIGMMIGYYHEKFNPKWIFLSLPVVIFFVLCPFALPISTGLKITILAVAFWISAACLEPVLEKGNGRFLRTISNYSYEVFLVHHIIIYFITPRAIPYMRGMVGVLGLFLVELLLMAVLGFLLKFISDQCIAALSNLTAVENKR</sequence>
<dbReference type="Pfam" id="PF01757">
    <property type="entry name" value="Acyl_transf_3"/>
    <property type="match status" value="1"/>
</dbReference>
<feature type="transmembrane region" description="Helical" evidence="7">
    <location>
        <begin position="49"/>
        <end position="70"/>
    </location>
</feature>